<name>A0A6V7Y8T3_MELEN</name>
<accession>A0A6V7Y8T3</accession>
<proteinExistence type="predicted"/>
<protein>
    <submittedName>
        <fullName evidence="1">Uncharacterized protein</fullName>
    </submittedName>
</protein>
<comment type="caution">
    <text evidence="1">The sequence shown here is derived from an EMBL/GenBank/DDBJ whole genome shotgun (WGS) entry which is preliminary data.</text>
</comment>
<dbReference type="EMBL" id="CAJEWN010003528">
    <property type="protein sequence ID" value="CAD2207905.1"/>
    <property type="molecule type" value="Genomic_DNA"/>
</dbReference>
<evidence type="ECO:0000313" key="2">
    <source>
        <dbReference type="Proteomes" id="UP000580250"/>
    </source>
</evidence>
<organism evidence="1 2">
    <name type="scientific">Meloidogyne enterolobii</name>
    <name type="common">Root-knot nematode worm</name>
    <name type="synonym">Meloidogyne mayaguensis</name>
    <dbReference type="NCBI Taxonomy" id="390850"/>
    <lineage>
        <taxon>Eukaryota</taxon>
        <taxon>Metazoa</taxon>
        <taxon>Ecdysozoa</taxon>
        <taxon>Nematoda</taxon>
        <taxon>Chromadorea</taxon>
        <taxon>Rhabditida</taxon>
        <taxon>Tylenchina</taxon>
        <taxon>Tylenchomorpha</taxon>
        <taxon>Tylenchoidea</taxon>
        <taxon>Meloidogynidae</taxon>
        <taxon>Meloidogyninae</taxon>
        <taxon>Meloidogyne</taxon>
    </lineage>
</organism>
<reference evidence="1 2" key="1">
    <citation type="submission" date="2020-08" db="EMBL/GenBank/DDBJ databases">
        <authorList>
            <person name="Koutsovoulos G."/>
            <person name="Danchin GJ E."/>
        </authorList>
    </citation>
    <scope>NUCLEOTIDE SEQUENCE [LARGE SCALE GENOMIC DNA]</scope>
</reference>
<sequence>MMIILAIQQKIIQTPQVVLPQKLFQQKMNYPVMNFLKIKK</sequence>
<dbReference type="AlphaFoldDB" id="A0A6V7Y8T3"/>
<dbReference type="Proteomes" id="UP000580250">
    <property type="component" value="Unassembled WGS sequence"/>
</dbReference>
<evidence type="ECO:0000313" key="1">
    <source>
        <dbReference type="EMBL" id="CAD2207905.1"/>
    </source>
</evidence>
<gene>
    <name evidence="1" type="ORF">MENT_LOCUS61887</name>
</gene>